<dbReference type="Pfam" id="PF13290">
    <property type="entry name" value="CHB_HEX_C_1"/>
    <property type="match status" value="1"/>
</dbReference>
<dbReference type="RefSeq" id="WP_154368100.1">
    <property type="nucleotide sequence ID" value="NZ_WKJH01000024.1"/>
</dbReference>
<dbReference type="InterPro" id="IPR015882">
    <property type="entry name" value="HEX_bac_N"/>
</dbReference>
<dbReference type="CDD" id="cd06563">
    <property type="entry name" value="GH20_chitobiase-like"/>
    <property type="match status" value="1"/>
</dbReference>
<dbReference type="GO" id="GO:0005975">
    <property type="term" value="P:carbohydrate metabolic process"/>
    <property type="evidence" value="ECO:0007669"/>
    <property type="project" value="InterPro"/>
</dbReference>
<accession>A0A6I2MSZ4</accession>
<dbReference type="EMBL" id="WKJH01000024">
    <property type="protein sequence ID" value="MRX65344.1"/>
    <property type="molecule type" value="Genomic_DNA"/>
</dbReference>
<keyword evidence="11" id="KW-1185">Reference proteome</keyword>
<dbReference type="GO" id="GO:0030203">
    <property type="term" value="P:glycosaminoglycan metabolic process"/>
    <property type="evidence" value="ECO:0007669"/>
    <property type="project" value="TreeGrafter"/>
</dbReference>
<evidence type="ECO:0000256" key="1">
    <source>
        <dbReference type="ARBA" id="ARBA00001231"/>
    </source>
</evidence>
<dbReference type="Pfam" id="PF02838">
    <property type="entry name" value="Glyco_hydro_20b"/>
    <property type="match status" value="1"/>
</dbReference>
<comment type="catalytic activity">
    <reaction evidence="1">
        <text>Hydrolysis of terminal non-reducing N-acetyl-D-hexosamine residues in N-acetyl-beta-D-hexosaminides.</text>
        <dbReference type="EC" id="3.2.1.52"/>
    </reaction>
</comment>
<evidence type="ECO:0000256" key="5">
    <source>
        <dbReference type="ARBA" id="ARBA00023295"/>
    </source>
</evidence>
<keyword evidence="4 10" id="KW-0378">Hydrolase</keyword>
<dbReference type="Gene3D" id="3.30.379.10">
    <property type="entry name" value="Chitobiase/beta-hexosaminidase domain 2-like"/>
    <property type="match status" value="1"/>
</dbReference>
<dbReference type="InterPro" id="IPR029018">
    <property type="entry name" value="Hex-like_dom2"/>
</dbReference>
<sequence length="617" mass="70340">MNRIVLIISLFLISITGEAQKNSPNFIPQPESVQFSDGVFVLDQTTKVFVPKKFRGQLIPYVAEKIHSDLGLNLVYSYNGPDKGEKHILFKLEKRASLKEEGYLLEITPESIVVMAKDYAGLFNGFQTLRQTFPLENTGEVRIPAMEVKDNPRFQWRGIMLDVSRHFQPKEFILKQIDVLSSYKVNKFHWHLTDDQGWRLEIKKYPKLTEKGAWRADRSGVAWWEREKATAEEPKTVGGFYTQEEIKEVIAYAKVRNVEVIPEIDVPGHSKALVASYPELFCYDDPEVDFEVAVGGKAPDNTVCPGKDYSYGFLNDVIKEVAALFPSEYLHIGGDECNKKNWKKCPYCQKAKSDNGLEDEEELQSYFIQRIHKLVKKQKKTMIGWDEILSGNGAPGATIMAWRRGKYNPQITAPQEGYPTIMTSYKYSYISQVQGPTITEPEGPKVVLPLSKVYGHEPVAAELTEAQKELVLGNQASLWGEFTPTQEHCEYMLYPRAIASAEVSWSLPETKNWERFQTALEDYHFDKLERKGINVSKSLYSVYPSYAIDQLHGEAIVYLQTESVGYRIRYTLDGSEPDINSAVYTKAFRAEPKSLLKAALFNDKGEQKGKILELRLK</sequence>
<dbReference type="Gene3D" id="3.20.20.80">
    <property type="entry name" value="Glycosidases"/>
    <property type="match status" value="1"/>
</dbReference>
<dbReference type="SUPFAM" id="SSF55545">
    <property type="entry name" value="beta-N-acetylhexosaminidase-like domain"/>
    <property type="match status" value="1"/>
</dbReference>
<evidence type="ECO:0000259" key="9">
    <source>
        <dbReference type="Pfam" id="PF13290"/>
    </source>
</evidence>
<dbReference type="Proteomes" id="UP000443153">
    <property type="component" value="Unassembled WGS sequence"/>
</dbReference>
<protein>
    <recommendedName>
        <fullName evidence="3">beta-N-acetylhexosaminidase</fullName>
        <ecNumber evidence="3">3.2.1.52</ecNumber>
    </recommendedName>
</protein>
<evidence type="ECO:0000256" key="4">
    <source>
        <dbReference type="ARBA" id="ARBA00022801"/>
    </source>
</evidence>
<dbReference type="GO" id="GO:0016020">
    <property type="term" value="C:membrane"/>
    <property type="evidence" value="ECO:0007669"/>
    <property type="project" value="TreeGrafter"/>
</dbReference>
<evidence type="ECO:0000256" key="6">
    <source>
        <dbReference type="PIRSR" id="PIRSR625705-1"/>
    </source>
</evidence>
<feature type="domain" description="GH29D-like beta-sandwich" evidence="9">
    <location>
        <begin position="555"/>
        <end position="607"/>
    </location>
</feature>
<keyword evidence="5" id="KW-0326">Glycosidase</keyword>
<dbReference type="InterPro" id="IPR025705">
    <property type="entry name" value="Beta_hexosaminidase_sua/sub"/>
</dbReference>
<proteinExistence type="inferred from homology"/>
<feature type="active site" description="Proton donor" evidence="6">
    <location>
        <position position="336"/>
    </location>
</feature>
<dbReference type="EC" id="3.2.1.52" evidence="3"/>
<comment type="caution">
    <text evidence="10">The sequence shown here is derived from an EMBL/GenBank/DDBJ whole genome shotgun (WGS) entry which is preliminary data.</text>
</comment>
<name>A0A6I2MSZ4_9FLAO</name>
<comment type="similarity">
    <text evidence="2">Belongs to the glycosyl hydrolase 20 family.</text>
</comment>
<evidence type="ECO:0000313" key="10">
    <source>
        <dbReference type="EMBL" id="MRX65344.1"/>
    </source>
</evidence>
<evidence type="ECO:0000256" key="2">
    <source>
        <dbReference type="ARBA" id="ARBA00006285"/>
    </source>
</evidence>
<dbReference type="Pfam" id="PF00728">
    <property type="entry name" value="Glyco_hydro_20"/>
    <property type="match status" value="1"/>
</dbReference>
<organism evidence="10 11">
    <name type="scientific">Maribacter luteus</name>
    <dbReference type="NCBI Taxonomy" id="2594478"/>
    <lineage>
        <taxon>Bacteria</taxon>
        <taxon>Pseudomonadati</taxon>
        <taxon>Bacteroidota</taxon>
        <taxon>Flavobacteriia</taxon>
        <taxon>Flavobacteriales</taxon>
        <taxon>Flavobacteriaceae</taxon>
        <taxon>Maribacter</taxon>
    </lineage>
</organism>
<gene>
    <name evidence="10" type="ORF">GJ691_14385</name>
</gene>
<dbReference type="PANTHER" id="PTHR22600:SF57">
    <property type="entry name" value="BETA-N-ACETYLHEXOSAMINIDASE"/>
    <property type="match status" value="1"/>
</dbReference>
<dbReference type="AlphaFoldDB" id="A0A6I2MSZ4"/>
<feature type="domain" description="Beta-hexosaminidase bacterial type N-terminal" evidence="8">
    <location>
        <begin position="24"/>
        <end position="150"/>
    </location>
</feature>
<dbReference type="InterPro" id="IPR015883">
    <property type="entry name" value="Glyco_hydro_20_cat"/>
</dbReference>
<dbReference type="PANTHER" id="PTHR22600">
    <property type="entry name" value="BETA-HEXOSAMINIDASE"/>
    <property type="match status" value="1"/>
</dbReference>
<evidence type="ECO:0000256" key="3">
    <source>
        <dbReference type="ARBA" id="ARBA00012663"/>
    </source>
</evidence>
<dbReference type="GO" id="GO:0004563">
    <property type="term" value="F:beta-N-acetylhexosaminidase activity"/>
    <property type="evidence" value="ECO:0007669"/>
    <property type="project" value="UniProtKB-EC"/>
</dbReference>
<dbReference type="InterPro" id="IPR059177">
    <property type="entry name" value="GH29D-like_dom"/>
</dbReference>
<dbReference type="PRINTS" id="PR00738">
    <property type="entry name" value="GLHYDRLASE20"/>
</dbReference>
<dbReference type="OrthoDB" id="9763537at2"/>
<dbReference type="SUPFAM" id="SSF51445">
    <property type="entry name" value="(Trans)glycosidases"/>
    <property type="match status" value="1"/>
</dbReference>
<feature type="domain" description="Glycoside hydrolase family 20 catalytic" evidence="7">
    <location>
        <begin position="154"/>
        <end position="506"/>
    </location>
</feature>
<evidence type="ECO:0000259" key="7">
    <source>
        <dbReference type="Pfam" id="PF00728"/>
    </source>
</evidence>
<evidence type="ECO:0000313" key="11">
    <source>
        <dbReference type="Proteomes" id="UP000443153"/>
    </source>
</evidence>
<reference evidence="10 11" key="1">
    <citation type="submission" date="2019-11" db="EMBL/GenBank/DDBJ databases">
        <title>Maribacter lutea sp. nov., a marine bacterium isolated from intertidal sand.</title>
        <authorList>
            <person name="Liu A."/>
        </authorList>
    </citation>
    <scope>NUCLEOTIDE SEQUENCE [LARGE SCALE GENOMIC DNA]</scope>
    <source>
        <strain evidence="10 11">RZ05</strain>
    </source>
</reference>
<dbReference type="InterPro" id="IPR017853">
    <property type="entry name" value="GH"/>
</dbReference>
<evidence type="ECO:0000259" key="8">
    <source>
        <dbReference type="Pfam" id="PF02838"/>
    </source>
</evidence>